<reference evidence="2 3" key="1">
    <citation type="submission" date="2020-01" db="EMBL/GenBank/DDBJ databases">
        <title>Bacteria diversity of Porities sp.</title>
        <authorList>
            <person name="Wang G."/>
        </authorList>
    </citation>
    <scope>NUCLEOTIDE SEQUENCE [LARGE SCALE GENOMIC DNA]</scope>
    <source>
        <strain evidence="2 3">R33</strain>
    </source>
</reference>
<evidence type="ECO:0000256" key="1">
    <source>
        <dbReference type="SAM" id="Phobius"/>
    </source>
</evidence>
<keyword evidence="1" id="KW-0472">Membrane</keyword>
<dbReference type="RefSeq" id="WP_161433879.1">
    <property type="nucleotide sequence ID" value="NZ_WXYO01000001.1"/>
</dbReference>
<gene>
    <name evidence="2" type="ORF">GTQ38_03150</name>
</gene>
<protein>
    <recommendedName>
        <fullName evidence="4">Chain length determinant protein</fullName>
    </recommendedName>
</protein>
<evidence type="ECO:0000313" key="3">
    <source>
        <dbReference type="Proteomes" id="UP000475249"/>
    </source>
</evidence>
<feature type="transmembrane region" description="Helical" evidence="1">
    <location>
        <begin position="50"/>
        <end position="68"/>
    </location>
</feature>
<keyword evidence="1" id="KW-0812">Transmembrane</keyword>
<sequence length="333" mass="38243">MESQTPANPKNPSEEIDLGQLFNLIGRGFNRLFNVFLRLFIYLRRHGIKLGILAVIGLAAGFGLNQIVTKKLKTEVIVKPNLESQNYLYDVIAEIQSNIEARDTTFFAAIGIKAEEIKKLKVVVEPMEKEEQERTDQDLKYLELLEKYRTDILVEDVVRTEILNNTSLNHRITFFYRSAETGRENVRKIMDYINSNEYFKELSAITVENAKERMTQNQGLVTQIDGLVANYSQRMSESGTQGEGRIILDQEEQLDITGLLNLKNALIRDIERKKLEILRQKGAIRVINLGTTQAVQKSFFGKNIVLIPLVLMGIYILIDLLRYLNRKANEFQN</sequence>
<dbReference type="Proteomes" id="UP000475249">
    <property type="component" value="Unassembled WGS sequence"/>
</dbReference>
<keyword evidence="1" id="KW-1133">Transmembrane helix</keyword>
<comment type="caution">
    <text evidence="2">The sequence shown here is derived from an EMBL/GenBank/DDBJ whole genome shotgun (WGS) entry which is preliminary data.</text>
</comment>
<evidence type="ECO:0000313" key="2">
    <source>
        <dbReference type="EMBL" id="NAS10984.1"/>
    </source>
</evidence>
<proteinExistence type="predicted"/>
<accession>A0A6L9E8K5</accession>
<dbReference type="AlphaFoldDB" id="A0A6L9E8K5"/>
<dbReference type="EMBL" id="WXYO01000001">
    <property type="protein sequence ID" value="NAS10984.1"/>
    <property type="molecule type" value="Genomic_DNA"/>
</dbReference>
<name>A0A6L9E8K5_9FLAO</name>
<feature type="transmembrane region" description="Helical" evidence="1">
    <location>
        <begin position="304"/>
        <end position="324"/>
    </location>
</feature>
<keyword evidence="3" id="KW-1185">Reference proteome</keyword>
<organism evidence="2 3">
    <name type="scientific">Poritiphilus flavus</name>
    <dbReference type="NCBI Taxonomy" id="2697053"/>
    <lineage>
        <taxon>Bacteria</taxon>
        <taxon>Pseudomonadati</taxon>
        <taxon>Bacteroidota</taxon>
        <taxon>Flavobacteriia</taxon>
        <taxon>Flavobacteriales</taxon>
        <taxon>Flavobacteriaceae</taxon>
        <taxon>Poritiphilus</taxon>
    </lineage>
</organism>
<evidence type="ECO:0008006" key="4">
    <source>
        <dbReference type="Google" id="ProtNLM"/>
    </source>
</evidence>